<dbReference type="AlphaFoldDB" id="A0A9W7EFN5"/>
<dbReference type="Gene3D" id="1.10.8.10">
    <property type="entry name" value="DNA helicase RuvA subunit, C-terminal domain"/>
    <property type="match status" value="1"/>
</dbReference>
<keyword evidence="3" id="KW-1185">Reference proteome</keyword>
<feature type="compositionally biased region" description="Low complexity" evidence="1">
    <location>
        <begin position="90"/>
        <end position="100"/>
    </location>
</feature>
<protein>
    <submittedName>
        <fullName evidence="2">Uncharacterized protein</fullName>
    </submittedName>
</protein>
<reference evidence="3" key="1">
    <citation type="journal article" date="2023" name="Commun. Biol.">
        <title>Genome analysis of Parmales, the sister group of diatoms, reveals the evolutionary specialization of diatoms from phago-mixotrophs to photoautotrophs.</title>
        <authorList>
            <person name="Ban H."/>
            <person name="Sato S."/>
            <person name="Yoshikawa S."/>
            <person name="Yamada K."/>
            <person name="Nakamura Y."/>
            <person name="Ichinomiya M."/>
            <person name="Sato N."/>
            <person name="Blanc-Mathieu R."/>
            <person name="Endo H."/>
            <person name="Kuwata A."/>
            <person name="Ogata H."/>
        </authorList>
    </citation>
    <scope>NUCLEOTIDE SEQUENCE [LARGE SCALE GENOMIC DNA]</scope>
    <source>
        <strain evidence="3">NIES 3701</strain>
    </source>
</reference>
<accession>A0A9W7EFN5</accession>
<dbReference type="Proteomes" id="UP001165085">
    <property type="component" value="Unassembled WGS sequence"/>
</dbReference>
<proteinExistence type="predicted"/>
<evidence type="ECO:0000256" key="1">
    <source>
        <dbReference type="SAM" id="MobiDB-lite"/>
    </source>
</evidence>
<dbReference type="EMBL" id="BRXY01000195">
    <property type="protein sequence ID" value="GMH76265.1"/>
    <property type="molecule type" value="Genomic_DNA"/>
</dbReference>
<evidence type="ECO:0000313" key="3">
    <source>
        <dbReference type="Proteomes" id="UP001165085"/>
    </source>
</evidence>
<dbReference type="CDD" id="cd14273">
    <property type="entry name" value="UBA_TAP-C_like"/>
    <property type="match status" value="1"/>
</dbReference>
<sequence length="150" mass="17113">MPPTYPNLDHPYFFFSSTSGQSSTNPSTRLSSNVVTLIEEDISSGYDFRAEREVLERMEKREEEEEKEESKSSPPSSVALEESRINAELSSSSSSFTPSTSERDAVTSVRRSMLQRMKSLTLAEEEVCEKYLKGKEWNLEEAVQEFYSQN</sequence>
<gene>
    <name evidence="2" type="ORF">TrST_g9504</name>
</gene>
<dbReference type="Pfam" id="PF14555">
    <property type="entry name" value="UBA_4"/>
    <property type="match status" value="1"/>
</dbReference>
<feature type="region of interest" description="Disordered" evidence="1">
    <location>
        <begin position="57"/>
        <end position="110"/>
    </location>
</feature>
<name>A0A9W7EFN5_9STRA</name>
<organism evidence="2 3">
    <name type="scientific">Triparma strigata</name>
    <dbReference type="NCBI Taxonomy" id="1606541"/>
    <lineage>
        <taxon>Eukaryota</taxon>
        <taxon>Sar</taxon>
        <taxon>Stramenopiles</taxon>
        <taxon>Ochrophyta</taxon>
        <taxon>Bolidophyceae</taxon>
        <taxon>Parmales</taxon>
        <taxon>Triparmaceae</taxon>
        <taxon>Triparma</taxon>
    </lineage>
</organism>
<comment type="caution">
    <text evidence="2">The sequence shown here is derived from an EMBL/GenBank/DDBJ whole genome shotgun (WGS) entry which is preliminary data.</text>
</comment>
<evidence type="ECO:0000313" key="2">
    <source>
        <dbReference type="EMBL" id="GMH76265.1"/>
    </source>
</evidence>
<dbReference type="OrthoDB" id="206675at2759"/>